<organism evidence="1 2">
    <name type="scientific">Thlaspi arvense</name>
    <name type="common">Field penny-cress</name>
    <dbReference type="NCBI Taxonomy" id="13288"/>
    <lineage>
        <taxon>Eukaryota</taxon>
        <taxon>Viridiplantae</taxon>
        <taxon>Streptophyta</taxon>
        <taxon>Embryophyta</taxon>
        <taxon>Tracheophyta</taxon>
        <taxon>Spermatophyta</taxon>
        <taxon>Magnoliopsida</taxon>
        <taxon>eudicotyledons</taxon>
        <taxon>Gunneridae</taxon>
        <taxon>Pentapetalae</taxon>
        <taxon>rosids</taxon>
        <taxon>malvids</taxon>
        <taxon>Brassicales</taxon>
        <taxon>Brassicaceae</taxon>
        <taxon>Thlaspideae</taxon>
        <taxon>Thlaspi</taxon>
    </lineage>
</organism>
<protein>
    <submittedName>
        <fullName evidence="1">Uncharacterized protein</fullName>
    </submittedName>
</protein>
<keyword evidence="2" id="KW-1185">Reference proteome</keyword>
<evidence type="ECO:0000313" key="2">
    <source>
        <dbReference type="Proteomes" id="UP000836841"/>
    </source>
</evidence>
<dbReference type="Proteomes" id="UP000836841">
    <property type="component" value="Chromosome 4"/>
</dbReference>
<name>A0AAU9SB65_THLAR</name>
<gene>
    <name evidence="1" type="ORF">TAV2_LOCUS14330</name>
</gene>
<evidence type="ECO:0000313" key="1">
    <source>
        <dbReference type="EMBL" id="CAH2060759.1"/>
    </source>
</evidence>
<accession>A0AAU9SB65</accession>
<dbReference type="EMBL" id="OU466860">
    <property type="protein sequence ID" value="CAH2060759.1"/>
    <property type="molecule type" value="Genomic_DNA"/>
</dbReference>
<sequence length="11" mass="1138">MTEALICSIAS</sequence>
<proteinExistence type="predicted"/>
<reference evidence="1 2" key="1">
    <citation type="submission" date="2022-03" db="EMBL/GenBank/DDBJ databases">
        <authorList>
            <person name="Nunn A."/>
            <person name="Chopra R."/>
            <person name="Nunn A."/>
            <person name="Contreras Garrido A."/>
        </authorList>
    </citation>
    <scope>NUCLEOTIDE SEQUENCE [LARGE SCALE GENOMIC DNA]</scope>
</reference>